<dbReference type="KEGG" id="ote:Oter_2539"/>
<organism evidence="6 7">
    <name type="scientific">Opitutus terrae (strain DSM 11246 / JCM 15787 / PB90-1)</name>
    <dbReference type="NCBI Taxonomy" id="452637"/>
    <lineage>
        <taxon>Bacteria</taxon>
        <taxon>Pseudomonadati</taxon>
        <taxon>Verrucomicrobiota</taxon>
        <taxon>Opitutia</taxon>
        <taxon>Opitutales</taxon>
        <taxon>Opitutaceae</taxon>
        <taxon>Opitutus</taxon>
    </lineage>
</organism>
<dbReference type="RefSeq" id="WP_012375356.1">
    <property type="nucleotide sequence ID" value="NC_010571.1"/>
</dbReference>
<dbReference type="InterPro" id="IPR009695">
    <property type="entry name" value="Diacylglyc_glucosyltr_N"/>
</dbReference>
<dbReference type="STRING" id="452637.Oter_2539"/>
<name>B1ZT32_OPITP</name>
<keyword evidence="2" id="KW-0328">Glycosyltransferase</keyword>
<dbReference type="GO" id="GO:0016020">
    <property type="term" value="C:membrane"/>
    <property type="evidence" value="ECO:0007669"/>
    <property type="project" value="GOC"/>
</dbReference>
<reference evidence="6 7" key="1">
    <citation type="journal article" date="2011" name="J. Bacteriol.">
        <title>Genome sequence of the verrucomicrobium Opitutus terrae PB90-1, an abundant inhabitant of rice paddy soil ecosystems.</title>
        <authorList>
            <person name="van Passel M.W."/>
            <person name="Kant R."/>
            <person name="Palva A."/>
            <person name="Copeland A."/>
            <person name="Lucas S."/>
            <person name="Lapidus A."/>
            <person name="Glavina del Rio T."/>
            <person name="Pitluck S."/>
            <person name="Goltsman E."/>
            <person name="Clum A."/>
            <person name="Sun H."/>
            <person name="Schmutz J."/>
            <person name="Larimer F.W."/>
            <person name="Land M.L."/>
            <person name="Hauser L."/>
            <person name="Kyrpides N."/>
            <person name="Mikhailova N."/>
            <person name="Richardson P.P."/>
            <person name="Janssen P.H."/>
            <person name="de Vos W.M."/>
            <person name="Smidt H."/>
        </authorList>
    </citation>
    <scope>NUCLEOTIDE SEQUENCE [LARGE SCALE GENOMIC DNA]</scope>
    <source>
        <strain evidence="7">DSM 11246 / JCM 15787 / PB90-1</strain>
    </source>
</reference>
<evidence type="ECO:0000313" key="6">
    <source>
        <dbReference type="EMBL" id="ACB75821.1"/>
    </source>
</evidence>
<dbReference type="CAZy" id="GT28">
    <property type="family name" value="Glycosyltransferase Family 28"/>
</dbReference>
<evidence type="ECO:0000256" key="3">
    <source>
        <dbReference type="ARBA" id="ARBA00022679"/>
    </source>
</evidence>
<dbReference type="eggNOG" id="COG0707">
    <property type="taxonomic scope" value="Bacteria"/>
</dbReference>
<dbReference type="Gene3D" id="3.40.50.2000">
    <property type="entry name" value="Glycogen Phosphorylase B"/>
    <property type="match status" value="1"/>
</dbReference>
<evidence type="ECO:0000256" key="4">
    <source>
        <dbReference type="SAM" id="MobiDB-lite"/>
    </source>
</evidence>
<feature type="region of interest" description="Disordered" evidence="4">
    <location>
        <begin position="375"/>
        <end position="395"/>
    </location>
</feature>
<keyword evidence="3" id="KW-0808">Transferase</keyword>
<comment type="similarity">
    <text evidence="1">Belongs to the glycosyltransferase 28 family.</text>
</comment>
<dbReference type="OrthoDB" id="9815663at2"/>
<dbReference type="PANTHER" id="PTHR43025:SF3">
    <property type="entry name" value="MONOGALACTOSYLDIACYLGLYCEROL SYNTHASE 1, CHLOROPLASTIC"/>
    <property type="match status" value="1"/>
</dbReference>
<sequence>MTPRILILTAGFGEGHNAAARALAAAFERCDPPARVAVFDAFAAASPRLNAASRQLYLSLINGAPRVWSRFYAWIDDSEFIQRRLWLFHREIGVLAERLRRDPPAAICCTYPLYAFFLQAIRARGVRLPPVYNVVTDSISIHSLWWRAACDGWFLPNADSADVLLRAGLPPTLVHVSGFPVDAAFRDAGRQLAPPDLAHFARPRVLHLVHSGTRHAEATDHALMKETDWDLTCAVGRDRALRARLTRLAARRPFPTRVLGWTDQIPRLLMTHHAVISKAGGATTQEAIAALCPMIVSQIVPGQEEGNYELLRRYGVGALATSPAAVLGSLRAAFADRGRVWAQWRAALWPLARPDAADDIARHVLGHFPAVSTLQPLSPDAPEPSPVPRLARAAA</sequence>
<dbReference type="PANTHER" id="PTHR43025">
    <property type="entry name" value="MONOGALACTOSYLDIACYLGLYCEROL SYNTHASE"/>
    <property type="match status" value="1"/>
</dbReference>
<dbReference type="EMBL" id="CP001032">
    <property type="protein sequence ID" value="ACB75821.1"/>
    <property type="molecule type" value="Genomic_DNA"/>
</dbReference>
<evidence type="ECO:0000259" key="5">
    <source>
        <dbReference type="Pfam" id="PF06925"/>
    </source>
</evidence>
<keyword evidence="7" id="KW-1185">Reference proteome</keyword>
<proteinExistence type="inferred from homology"/>
<feature type="domain" description="Diacylglycerol glucosyltransferase N-terminal" evidence="5">
    <location>
        <begin position="16"/>
        <end position="181"/>
    </location>
</feature>
<dbReference type="GO" id="GO:0009247">
    <property type="term" value="P:glycolipid biosynthetic process"/>
    <property type="evidence" value="ECO:0007669"/>
    <property type="project" value="InterPro"/>
</dbReference>
<dbReference type="GO" id="GO:0016758">
    <property type="term" value="F:hexosyltransferase activity"/>
    <property type="evidence" value="ECO:0007669"/>
    <property type="project" value="InterPro"/>
</dbReference>
<dbReference type="AlphaFoldDB" id="B1ZT32"/>
<evidence type="ECO:0000256" key="1">
    <source>
        <dbReference type="ARBA" id="ARBA00006962"/>
    </source>
</evidence>
<protein>
    <submittedName>
        <fullName evidence="6">Monogalactosyldiacylglycerol synthase</fullName>
    </submittedName>
</protein>
<evidence type="ECO:0000256" key="2">
    <source>
        <dbReference type="ARBA" id="ARBA00022676"/>
    </source>
</evidence>
<dbReference type="Pfam" id="PF06925">
    <property type="entry name" value="MGDG_synth"/>
    <property type="match status" value="1"/>
</dbReference>
<dbReference type="SUPFAM" id="SSF53756">
    <property type="entry name" value="UDP-Glycosyltransferase/glycogen phosphorylase"/>
    <property type="match status" value="1"/>
</dbReference>
<dbReference type="HOGENOM" id="CLU_028367_0_1_0"/>
<dbReference type="InterPro" id="IPR050519">
    <property type="entry name" value="Glycosyltransf_28_UgtP"/>
</dbReference>
<accession>B1ZT32</accession>
<dbReference type="Proteomes" id="UP000007013">
    <property type="component" value="Chromosome"/>
</dbReference>
<gene>
    <name evidence="6" type="ordered locus">Oter_2539</name>
</gene>
<evidence type="ECO:0000313" key="7">
    <source>
        <dbReference type="Proteomes" id="UP000007013"/>
    </source>
</evidence>